<dbReference type="Proteomes" id="UP000054928">
    <property type="component" value="Unassembled WGS sequence"/>
</dbReference>
<dbReference type="OrthoDB" id="70901at2759"/>
<proteinExistence type="predicted"/>
<name>A0A0P1APF8_PLAHL</name>
<accession>A0A0P1APF8</accession>
<organism evidence="1 2">
    <name type="scientific">Plasmopara halstedii</name>
    <name type="common">Downy mildew of sunflower</name>
    <dbReference type="NCBI Taxonomy" id="4781"/>
    <lineage>
        <taxon>Eukaryota</taxon>
        <taxon>Sar</taxon>
        <taxon>Stramenopiles</taxon>
        <taxon>Oomycota</taxon>
        <taxon>Peronosporomycetes</taxon>
        <taxon>Peronosporales</taxon>
        <taxon>Peronosporaceae</taxon>
        <taxon>Plasmopara</taxon>
    </lineage>
</organism>
<protein>
    <submittedName>
        <fullName evidence="1">Uncharacterized protein</fullName>
    </submittedName>
</protein>
<sequence>MESSSPMTSSAYSPSKHRSIWSNRVHRELKKCRATNALPNDATLHRAQISESCGVCECEFHCFVPFVEGSDALSLVPRIDLVVHMSFSSDKLADGLVQYPFLAPEVEIYHGAFYLPIEMRERKVTKPGTKEPITMLKLPLSEEYLNYTT</sequence>
<reference evidence="2" key="1">
    <citation type="submission" date="2014-09" db="EMBL/GenBank/DDBJ databases">
        <authorList>
            <person name="Sharma Rahul"/>
            <person name="Thines Marco"/>
        </authorList>
    </citation>
    <scope>NUCLEOTIDE SEQUENCE [LARGE SCALE GENOMIC DNA]</scope>
</reference>
<dbReference type="EMBL" id="CCYD01000645">
    <property type="protein sequence ID" value="CEG42740.1"/>
    <property type="molecule type" value="Genomic_DNA"/>
</dbReference>
<evidence type="ECO:0000313" key="1">
    <source>
        <dbReference type="EMBL" id="CEG42740.1"/>
    </source>
</evidence>
<dbReference type="RefSeq" id="XP_024579109.1">
    <property type="nucleotide sequence ID" value="XM_024728653.1"/>
</dbReference>
<evidence type="ECO:0000313" key="2">
    <source>
        <dbReference type="Proteomes" id="UP000054928"/>
    </source>
</evidence>
<dbReference type="GeneID" id="36408047"/>
<dbReference type="AlphaFoldDB" id="A0A0P1APF8"/>
<keyword evidence="2" id="KW-1185">Reference proteome</keyword>